<organism evidence="2 3">
    <name type="scientific">Sistotremastrum niveocremeum HHB9708</name>
    <dbReference type="NCBI Taxonomy" id="1314777"/>
    <lineage>
        <taxon>Eukaryota</taxon>
        <taxon>Fungi</taxon>
        <taxon>Dikarya</taxon>
        <taxon>Basidiomycota</taxon>
        <taxon>Agaricomycotina</taxon>
        <taxon>Agaricomycetes</taxon>
        <taxon>Sistotremastrales</taxon>
        <taxon>Sistotremastraceae</taxon>
        <taxon>Sertulicium</taxon>
        <taxon>Sertulicium niveocremeum</taxon>
    </lineage>
</organism>
<dbReference type="GO" id="GO:0005524">
    <property type="term" value="F:ATP binding"/>
    <property type="evidence" value="ECO:0007669"/>
    <property type="project" value="InterPro"/>
</dbReference>
<keyword evidence="3" id="KW-1185">Reference proteome</keyword>
<proteinExistence type="predicted"/>
<dbReference type="Gene3D" id="1.10.510.10">
    <property type="entry name" value="Transferase(Phosphotransferase) domain 1"/>
    <property type="match status" value="1"/>
</dbReference>
<sequence length="394" mass="44884">MNEPSLDSLPQSLASWRRYSSTEGSPLPWQLWDKLKPWLTEKGYHPWEVAGDMLNAFPPRAHSGIRSPDGFVYSLPHIPMNEVWFSAIKAIHWPARTSDHRDVVIRLIRKGDEGQEHLEVLRTLAKGERAFHAGNRCVPLLEELHLGDMTFAVFPFLADRVDSPWFYDFGEVFDFLIQALEGISYLHENLVAHLDIDIDNFLFNFASAKRCTGTITSIRTFRVLMRRIAEFRKRETFRSHFPVRYYLADMELCVRFAPESEPALRKVVGLPVTRVGIDPSKYGRDLVPEMAISEPYCPFRADMWQFGNMMHYMFQPSAGLLPELYALVDALKCPDPAGRPTAAQALERVRLLRAQTPAGVMSEQVPFALEIDDGNGRSSLCIPTITNEMLGLCL</sequence>
<protein>
    <recommendedName>
        <fullName evidence="1">Protein kinase domain-containing protein</fullName>
    </recommendedName>
</protein>
<name>A0A164NK06_9AGAM</name>
<dbReference type="EMBL" id="KV419444">
    <property type="protein sequence ID" value="KZS87783.1"/>
    <property type="molecule type" value="Genomic_DNA"/>
</dbReference>
<dbReference type="GO" id="GO:0004672">
    <property type="term" value="F:protein kinase activity"/>
    <property type="evidence" value="ECO:0007669"/>
    <property type="project" value="InterPro"/>
</dbReference>
<dbReference type="Proteomes" id="UP000076722">
    <property type="component" value="Unassembled WGS sequence"/>
</dbReference>
<evidence type="ECO:0000313" key="3">
    <source>
        <dbReference type="Proteomes" id="UP000076722"/>
    </source>
</evidence>
<dbReference type="AlphaFoldDB" id="A0A164NK06"/>
<evidence type="ECO:0000313" key="2">
    <source>
        <dbReference type="EMBL" id="KZS87783.1"/>
    </source>
</evidence>
<gene>
    <name evidence="2" type="ORF">SISNIDRAFT_490748</name>
</gene>
<dbReference type="SUPFAM" id="SSF56112">
    <property type="entry name" value="Protein kinase-like (PK-like)"/>
    <property type="match status" value="1"/>
</dbReference>
<accession>A0A164NK06</accession>
<dbReference type="PROSITE" id="PS50011">
    <property type="entry name" value="PROTEIN_KINASE_DOM"/>
    <property type="match status" value="1"/>
</dbReference>
<dbReference type="OrthoDB" id="2985259at2759"/>
<reference evidence="2 3" key="1">
    <citation type="journal article" date="2016" name="Mol. Biol. Evol.">
        <title>Comparative Genomics of Early-Diverging Mushroom-Forming Fungi Provides Insights into the Origins of Lignocellulose Decay Capabilities.</title>
        <authorList>
            <person name="Nagy L.G."/>
            <person name="Riley R."/>
            <person name="Tritt A."/>
            <person name="Adam C."/>
            <person name="Daum C."/>
            <person name="Floudas D."/>
            <person name="Sun H."/>
            <person name="Yadav J.S."/>
            <person name="Pangilinan J."/>
            <person name="Larsson K.H."/>
            <person name="Matsuura K."/>
            <person name="Barry K."/>
            <person name="Labutti K."/>
            <person name="Kuo R."/>
            <person name="Ohm R.A."/>
            <person name="Bhattacharya S.S."/>
            <person name="Shirouzu T."/>
            <person name="Yoshinaga Y."/>
            <person name="Martin F.M."/>
            <person name="Grigoriev I.V."/>
            <person name="Hibbett D.S."/>
        </authorList>
    </citation>
    <scope>NUCLEOTIDE SEQUENCE [LARGE SCALE GENOMIC DNA]</scope>
    <source>
        <strain evidence="2 3">HHB9708</strain>
    </source>
</reference>
<dbReference type="InterPro" id="IPR011009">
    <property type="entry name" value="Kinase-like_dom_sf"/>
</dbReference>
<dbReference type="InterPro" id="IPR000719">
    <property type="entry name" value="Prot_kinase_dom"/>
</dbReference>
<evidence type="ECO:0000259" key="1">
    <source>
        <dbReference type="PROSITE" id="PS50011"/>
    </source>
</evidence>
<dbReference type="STRING" id="1314777.A0A164NK06"/>
<feature type="domain" description="Protein kinase" evidence="1">
    <location>
        <begin position="44"/>
        <end position="394"/>
    </location>
</feature>